<feature type="domain" description="HTH merR-type" evidence="6">
    <location>
        <begin position="2"/>
        <end position="71"/>
    </location>
</feature>
<organism evidence="7 8">
    <name type="scientific">Candidatus Scatavimonas merdigallinarum</name>
    <dbReference type="NCBI Taxonomy" id="2840914"/>
    <lineage>
        <taxon>Bacteria</taxon>
        <taxon>Bacillati</taxon>
        <taxon>Bacillota</taxon>
        <taxon>Clostridia</taxon>
        <taxon>Eubacteriales</taxon>
        <taxon>Oscillospiraceae</taxon>
        <taxon>Oscillospiraceae incertae sedis</taxon>
        <taxon>Candidatus Scatavimonas</taxon>
    </lineage>
</organism>
<dbReference type="GO" id="GO:0003700">
    <property type="term" value="F:DNA-binding transcription factor activity"/>
    <property type="evidence" value="ECO:0007669"/>
    <property type="project" value="InterPro"/>
</dbReference>
<keyword evidence="1" id="KW-0678">Repressor</keyword>
<dbReference type="Pfam" id="PF13411">
    <property type="entry name" value="MerR_1"/>
    <property type="match status" value="1"/>
</dbReference>
<dbReference type="InterPro" id="IPR009061">
    <property type="entry name" value="DNA-bd_dom_put_sf"/>
</dbReference>
<dbReference type="SUPFAM" id="SSF46955">
    <property type="entry name" value="Putative DNA-binding domain"/>
    <property type="match status" value="1"/>
</dbReference>
<dbReference type="EMBL" id="DVFW01000025">
    <property type="protein sequence ID" value="HIQ80592.1"/>
    <property type="molecule type" value="Genomic_DNA"/>
</dbReference>
<keyword evidence="2" id="KW-0805">Transcription regulation</keyword>
<dbReference type="PANTHER" id="PTHR30204">
    <property type="entry name" value="REDOX-CYCLING DRUG-SENSING TRANSCRIPTIONAL ACTIVATOR SOXR"/>
    <property type="match status" value="1"/>
</dbReference>
<evidence type="ECO:0000256" key="2">
    <source>
        <dbReference type="ARBA" id="ARBA00023015"/>
    </source>
</evidence>
<reference evidence="7" key="1">
    <citation type="submission" date="2020-10" db="EMBL/GenBank/DDBJ databases">
        <authorList>
            <person name="Gilroy R."/>
        </authorList>
    </citation>
    <scope>NUCLEOTIDE SEQUENCE</scope>
    <source>
        <strain evidence="7">ChiSjej1B19-3389</strain>
    </source>
</reference>
<evidence type="ECO:0000259" key="6">
    <source>
        <dbReference type="PROSITE" id="PS50937"/>
    </source>
</evidence>
<dbReference type="Gene3D" id="1.10.1660.10">
    <property type="match status" value="1"/>
</dbReference>
<name>A0A9D0ZH98_9FIRM</name>
<comment type="caution">
    <text evidence="7">The sequence shown here is derived from an EMBL/GenBank/DDBJ whole genome shotgun (WGS) entry which is preliminary data.</text>
</comment>
<dbReference type="AlphaFoldDB" id="A0A9D0ZH98"/>
<protein>
    <submittedName>
        <fullName evidence="7">MerR family transcriptional regulator</fullName>
    </submittedName>
</protein>
<dbReference type="InterPro" id="IPR047057">
    <property type="entry name" value="MerR_fam"/>
</dbReference>
<dbReference type="InterPro" id="IPR000551">
    <property type="entry name" value="MerR-type_HTH_dom"/>
</dbReference>
<accession>A0A9D0ZH98</accession>
<dbReference type="Proteomes" id="UP000886787">
    <property type="component" value="Unassembled WGS sequence"/>
</dbReference>
<keyword evidence="4" id="KW-0804">Transcription</keyword>
<feature type="coiled-coil region" evidence="5">
    <location>
        <begin position="83"/>
        <end position="110"/>
    </location>
</feature>
<dbReference type="CDD" id="cd01109">
    <property type="entry name" value="HTH_YyaN"/>
    <property type="match status" value="1"/>
</dbReference>
<gene>
    <name evidence="7" type="ORF">IAD32_04820</name>
</gene>
<evidence type="ECO:0000256" key="5">
    <source>
        <dbReference type="SAM" id="Coils"/>
    </source>
</evidence>
<dbReference type="GO" id="GO:0003677">
    <property type="term" value="F:DNA binding"/>
    <property type="evidence" value="ECO:0007669"/>
    <property type="project" value="UniProtKB-KW"/>
</dbReference>
<sequence>MAYTIGEMAKLLKVAPSTLRYYDKEGLLPFVGRSEGGIRIFQDKDFEFLQIIHCLKAAGMQIKDIRKFIALVMQGDETIDARLALFEKRKKEVETQMLQLQETLDTLRFKCWYYETAKKYGGTNVPDNMQDKELPEDLRAIRKKLRGR</sequence>
<evidence type="ECO:0000313" key="8">
    <source>
        <dbReference type="Proteomes" id="UP000886787"/>
    </source>
</evidence>
<evidence type="ECO:0000256" key="3">
    <source>
        <dbReference type="ARBA" id="ARBA00023125"/>
    </source>
</evidence>
<evidence type="ECO:0000313" key="7">
    <source>
        <dbReference type="EMBL" id="HIQ80592.1"/>
    </source>
</evidence>
<keyword evidence="5" id="KW-0175">Coiled coil</keyword>
<reference evidence="7" key="2">
    <citation type="journal article" date="2021" name="PeerJ">
        <title>Extensive microbial diversity within the chicken gut microbiome revealed by metagenomics and culture.</title>
        <authorList>
            <person name="Gilroy R."/>
            <person name="Ravi A."/>
            <person name="Getino M."/>
            <person name="Pursley I."/>
            <person name="Horton D.L."/>
            <person name="Alikhan N.F."/>
            <person name="Baker D."/>
            <person name="Gharbi K."/>
            <person name="Hall N."/>
            <person name="Watson M."/>
            <person name="Adriaenssens E.M."/>
            <person name="Foster-Nyarko E."/>
            <person name="Jarju S."/>
            <person name="Secka A."/>
            <person name="Antonio M."/>
            <person name="Oren A."/>
            <person name="Chaudhuri R.R."/>
            <person name="La Ragione R."/>
            <person name="Hildebrand F."/>
            <person name="Pallen M.J."/>
        </authorList>
    </citation>
    <scope>NUCLEOTIDE SEQUENCE</scope>
    <source>
        <strain evidence="7">ChiSjej1B19-3389</strain>
    </source>
</reference>
<dbReference type="PANTHER" id="PTHR30204:SF69">
    <property type="entry name" value="MERR-FAMILY TRANSCRIPTIONAL REGULATOR"/>
    <property type="match status" value="1"/>
</dbReference>
<evidence type="ECO:0000256" key="1">
    <source>
        <dbReference type="ARBA" id="ARBA00022491"/>
    </source>
</evidence>
<dbReference type="PROSITE" id="PS50937">
    <property type="entry name" value="HTH_MERR_2"/>
    <property type="match status" value="1"/>
</dbReference>
<dbReference type="SMART" id="SM00422">
    <property type="entry name" value="HTH_MERR"/>
    <property type="match status" value="1"/>
</dbReference>
<evidence type="ECO:0000256" key="4">
    <source>
        <dbReference type="ARBA" id="ARBA00023163"/>
    </source>
</evidence>
<proteinExistence type="predicted"/>
<keyword evidence="3" id="KW-0238">DNA-binding</keyword>